<keyword evidence="1 4" id="KW-0808">Transferase</keyword>
<name>A0A1B2F4E4_PSEPU</name>
<evidence type="ECO:0000256" key="1">
    <source>
        <dbReference type="ARBA" id="ARBA00022679"/>
    </source>
</evidence>
<dbReference type="EMBL" id="CP016634">
    <property type="protein sequence ID" value="ANY87110.1"/>
    <property type="molecule type" value="Genomic_DNA"/>
</dbReference>
<protein>
    <submittedName>
        <fullName evidence="4">Putative acetyltransferase</fullName>
    </submittedName>
</protein>
<organism evidence="4">
    <name type="scientific">Pseudomonas putida</name>
    <name type="common">Arthrobacter siderocapsulatus</name>
    <dbReference type="NCBI Taxonomy" id="303"/>
    <lineage>
        <taxon>Bacteria</taxon>
        <taxon>Pseudomonadati</taxon>
        <taxon>Pseudomonadota</taxon>
        <taxon>Gammaproteobacteria</taxon>
        <taxon>Pseudomonadales</taxon>
        <taxon>Pseudomonadaceae</taxon>
        <taxon>Pseudomonas</taxon>
    </lineage>
</organism>
<dbReference type="GO" id="GO:0016747">
    <property type="term" value="F:acyltransferase activity, transferring groups other than amino-acyl groups"/>
    <property type="evidence" value="ECO:0007669"/>
    <property type="project" value="InterPro"/>
</dbReference>
<proteinExistence type="predicted"/>
<dbReference type="RefSeq" id="WP_099593291.1">
    <property type="nucleotide sequence ID" value="NZ_CP016634.1"/>
</dbReference>
<dbReference type="InterPro" id="IPR016181">
    <property type="entry name" value="Acyl_CoA_acyltransferase"/>
</dbReference>
<evidence type="ECO:0000313" key="4">
    <source>
        <dbReference type="EMBL" id="ANY87110.1"/>
    </source>
</evidence>
<evidence type="ECO:0000259" key="3">
    <source>
        <dbReference type="PROSITE" id="PS51186"/>
    </source>
</evidence>
<feature type="domain" description="N-acetyltransferase" evidence="3">
    <location>
        <begin position="1"/>
        <end position="168"/>
    </location>
</feature>
<dbReference type="PANTHER" id="PTHR43800:SF1">
    <property type="entry name" value="PEPTIDYL-LYSINE N-ACETYLTRANSFERASE YJAB"/>
    <property type="match status" value="1"/>
</dbReference>
<dbReference type="PANTHER" id="PTHR43800">
    <property type="entry name" value="PEPTIDYL-LYSINE N-ACETYLTRANSFERASE YJAB"/>
    <property type="match status" value="1"/>
</dbReference>
<accession>A0A1B2F4E4</accession>
<evidence type="ECO:0000256" key="2">
    <source>
        <dbReference type="ARBA" id="ARBA00023315"/>
    </source>
</evidence>
<dbReference type="CDD" id="cd04301">
    <property type="entry name" value="NAT_SF"/>
    <property type="match status" value="1"/>
</dbReference>
<keyword evidence="2" id="KW-0012">Acyltransferase</keyword>
<dbReference type="PROSITE" id="PS51186">
    <property type="entry name" value="GNAT"/>
    <property type="match status" value="1"/>
</dbReference>
<gene>
    <name evidence="4" type="ORF">IEC33019_1544</name>
</gene>
<dbReference type="Pfam" id="PF00583">
    <property type="entry name" value="Acetyltransf_1"/>
    <property type="match status" value="1"/>
</dbReference>
<reference evidence="4" key="1">
    <citation type="submission" date="2016-07" db="EMBL/GenBank/DDBJ databases">
        <title>New class B carbapenemase carried by novel plasmid in Pseudomonas putida enviromental strain in eastern Amazonia.</title>
        <authorList>
            <person name="Souza C.O."/>
            <person name="Lima K.V."/>
            <person name="Brasiliense D.M."/>
            <person name="Perez-Chaparro P.J."/>
            <person name="Mamizuka E.M."/>
            <person name="Lima M.O."/>
            <person name="Lima L.N."/>
            <person name="McCulloch J.A."/>
        </authorList>
    </citation>
    <scope>NUCLEOTIDE SEQUENCE [LARGE SCALE GENOMIC DNA]</scope>
    <source>
        <strain evidence="4">IEC33019</strain>
    </source>
</reference>
<dbReference type="Gene3D" id="3.40.630.30">
    <property type="match status" value="1"/>
</dbReference>
<sequence>MPIRPALPRDLPLLPDVERSAAQAFTQLPGLSWLASGDVLDLTAHQAFLAQGDSWIAVDDGDRPIGFLCAQTAGSELHIHELSVHERAQGKGMGRRLLREAIDTARSRGLQAVTLTTFIDVPWNAPFYARLGFTILTPEQLDERLRGILRDERAHGLSGRCAMRLAIG</sequence>
<dbReference type="AlphaFoldDB" id="A0A1B2F4E4"/>
<dbReference type="InterPro" id="IPR000182">
    <property type="entry name" value="GNAT_dom"/>
</dbReference>
<dbReference type="SUPFAM" id="SSF55729">
    <property type="entry name" value="Acyl-CoA N-acyltransferases (Nat)"/>
    <property type="match status" value="1"/>
</dbReference>